<feature type="transmembrane region" description="Helical" evidence="1">
    <location>
        <begin position="82"/>
        <end position="101"/>
    </location>
</feature>
<dbReference type="InterPro" id="IPR002372">
    <property type="entry name" value="PQQ_rpt_dom"/>
</dbReference>
<keyword evidence="1" id="KW-0812">Transmembrane</keyword>
<reference evidence="3 4" key="1">
    <citation type="submission" date="2019-02" db="EMBL/GenBank/DDBJ databases">
        <title>Deep-cultivation of Planctomycetes and their phenomic and genomic characterization uncovers novel biology.</title>
        <authorList>
            <person name="Wiegand S."/>
            <person name="Jogler M."/>
            <person name="Boedeker C."/>
            <person name="Pinto D."/>
            <person name="Vollmers J."/>
            <person name="Rivas-Marin E."/>
            <person name="Kohn T."/>
            <person name="Peeters S.H."/>
            <person name="Heuer A."/>
            <person name="Rast P."/>
            <person name="Oberbeckmann S."/>
            <person name="Bunk B."/>
            <person name="Jeske O."/>
            <person name="Meyerdierks A."/>
            <person name="Storesund J.E."/>
            <person name="Kallscheuer N."/>
            <person name="Luecker S."/>
            <person name="Lage O.M."/>
            <person name="Pohl T."/>
            <person name="Merkel B.J."/>
            <person name="Hornburger P."/>
            <person name="Mueller R.-W."/>
            <person name="Bruemmer F."/>
            <person name="Labrenz M."/>
            <person name="Spormann A.M."/>
            <person name="Op Den Camp H."/>
            <person name="Overmann J."/>
            <person name="Amann R."/>
            <person name="Jetten M.S.M."/>
            <person name="Mascher T."/>
            <person name="Medema M.H."/>
            <person name="Devos D.P."/>
            <person name="Kaster A.-K."/>
            <person name="Ovreas L."/>
            <person name="Rohde M."/>
            <person name="Galperin M.Y."/>
            <person name="Jogler C."/>
        </authorList>
    </citation>
    <scope>NUCLEOTIDE SEQUENCE [LARGE SCALE GENOMIC DNA]</scope>
    <source>
        <strain evidence="3 4">V7</strain>
    </source>
</reference>
<dbReference type="RefSeq" id="WP_197137288.1">
    <property type="nucleotide sequence ID" value="NZ_SJPZ01000001.1"/>
</dbReference>
<evidence type="ECO:0000313" key="3">
    <source>
        <dbReference type="EMBL" id="TWU67263.1"/>
    </source>
</evidence>
<dbReference type="Pfam" id="PF13360">
    <property type="entry name" value="PQQ_2"/>
    <property type="match status" value="1"/>
</dbReference>
<sequence length="578" mass="62303">MNDVSNAPQATSTPDATAGRLIVIGLAVLAVTAGLIYWFYTRAHETDFQQSLIHSLIAGGIGGLAGLVMIQIGLRRLGYRPVLPAILGTGLLLAIACLRFEGFSGEMVPTFAWRWSGTGRIQPMQSDPKGTSAADAPIQSLDEDEAIDSVPDHLIARFPQFLGPHRNGVLPQRSFAIPTSVGEVDQLWKIGVGSGWASFAVSDGLAVTLEQRDQQEWVTAYELISGDLIWKVTTDAYHFNALGGEGPRSTPTIVGDKVYTQGASGRVHCIDLRRGDVHWSVDLLELAGWDQTASESEIEWGRSGSPLIVDNLCVLPYGADESSDDANQRSLIALNADTGDVVWKSGDAQISYASAQLIQFAPNGAPDSRQIVIVNEASITGHAVSDGSVLWSFPWDGDSSGGANCASVIPVGQDRFLIGKGYGGGSALVQLSYTGDAWSADEIWASSRLVKTKFNHAAIDGDIAYGISNGMLECVDLTEPDRRWVQPRRDRCGQGQLLLCQDVLVVQTEPGAISLCEANPREFVELLRLPALESKTWNIPTVAGRYLLVRNDRHAICFRFPELAPESTDDATTDSRDP</sequence>
<dbReference type="EMBL" id="SJPZ01000001">
    <property type="protein sequence ID" value="TWU67263.1"/>
    <property type="molecule type" value="Genomic_DNA"/>
</dbReference>
<dbReference type="PANTHER" id="PTHR34512:SF30">
    <property type="entry name" value="OUTER MEMBRANE PROTEIN ASSEMBLY FACTOR BAMB"/>
    <property type="match status" value="1"/>
</dbReference>
<feature type="transmembrane region" description="Helical" evidence="1">
    <location>
        <begin position="52"/>
        <end position="70"/>
    </location>
</feature>
<dbReference type="AlphaFoldDB" id="A0A5C6G248"/>
<keyword evidence="1" id="KW-1133">Transmembrane helix</keyword>
<accession>A0A5C6G248</accession>
<comment type="caution">
    <text evidence="3">The sequence shown here is derived from an EMBL/GenBank/DDBJ whole genome shotgun (WGS) entry which is preliminary data.</text>
</comment>
<gene>
    <name evidence="3" type="ORF">V7x_28360</name>
</gene>
<evidence type="ECO:0000313" key="4">
    <source>
        <dbReference type="Proteomes" id="UP000316476"/>
    </source>
</evidence>
<proteinExistence type="predicted"/>
<dbReference type="InterPro" id="IPR011047">
    <property type="entry name" value="Quinoprotein_ADH-like_sf"/>
</dbReference>
<protein>
    <recommendedName>
        <fullName evidence="2">Pyrrolo-quinoline quinone repeat domain-containing protein</fullName>
    </recommendedName>
</protein>
<evidence type="ECO:0000259" key="2">
    <source>
        <dbReference type="Pfam" id="PF13360"/>
    </source>
</evidence>
<dbReference type="PANTHER" id="PTHR34512">
    <property type="entry name" value="CELL SURFACE PROTEIN"/>
    <property type="match status" value="1"/>
</dbReference>
<organism evidence="3 4">
    <name type="scientific">Crateriforma conspicua</name>
    <dbReference type="NCBI Taxonomy" id="2527996"/>
    <lineage>
        <taxon>Bacteria</taxon>
        <taxon>Pseudomonadati</taxon>
        <taxon>Planctomycetota</taxon>
        <taxon>Planctomycetia</taxon>
        <taxon>Planctomycetales</taxon>
        <taxon>Planctomycetaceae</taxon>
        <taxon>Crateriforma</taxon>
    </lineage>
</organism>
<feature type="domain" description="Pyrrolo-quinoline quinone repeat" evidence="2">
    <location>
        <begin position="215"/>
        <end position="485"/>
    </location>
</feature>
<keyword evidence="1" id="KW-0472">Membrane</keyword>
<name>A0A5C6G248_9PLAN</name>
<dbReference type="Proteomes" id="UP000316476">
    <property type="component" value="Unassembled WGS sequence"/>
</dbReference>
<evidence type="ECO:0000256" key="1">
    <source>
        <dbReference type="SAM" id="Phobius"/>
    </source>
</evidence>
<dbReference type="Gene3D" id="2.130.10.10">
    <property type="entry name" value="YVTN repeat-like/Quinoprotein amine dehydrogenase"/>
    <property type="match status" value="1"/>
</dbReference>
<dbReference type="SUPFAM" id="SSF50998">
    <property type="entry name" value="Quinoprotein alcohol dehydrogenase-like"/>
    <property type="match status" value="1"/>
</dbReference>
<dbReference type="InterPro" id="IPR015943">
    <property type="entry name" value="WD40/YVTN_repeat-like_dom_sf"/>
</dbReference>
<feature type="transmembrane region" description="Helical" evidence="1">
    <location>
        <begin position="21"/>
        <end position="40"/>
    </location>
</feature>